<evidence type="ECO:0000313" key="1">
    <source>
        <dbReference type="EMBL" id="MBC2115668.1"/>
    </source>
</evidence>
<comment type="caution">
    <text evidence="1">The sequence shown here is derived from an EMBL/GenBank/DDBJ whole genome shotgun (WGS) entry which is preliminary data.</text>
</comment>
<organism evidence="1 2">
    <name type="scientific">Listeria booriae</name>
    <dbReference type="NCBI Taxonomy" id="1552123"/>
    <lineage>
        <taxon>Bacteria</taxon>
        <taxon>Bacillati</taxon>
        <taxon>Bacillota</taxon>
        <taxon>Bacilli</taxon>
        <taxon>Bacillales</taxon>
        <taxon>Listeriaceae</taxon>
        <taxon>Listeria</taxon>
    </lineage>
</organism>
<proteinExistence type="predicted"/>
<reference evidence="1 2" key="1">
    <citation type="submission" date="2020-03" db="EMBL/GenBank/DDBJ databases">
        <title>Soil Listeria distribution.</title>
        <authorList>
            <person name="Liao J."/>
            <person name="Wiedmann M."/>
        </authorList>
    </citation>
    <scope>NUCLEOTIDE SEQUENCE [LARGE SCALE GENOMIC DNA]</scope>
    <source>
        <strain evidence="1 2">FSL L7-0360</strain>
    </source>
</reference>
<name>A0A7X0YKU6_9LIST</name>
<dbReference type="RefSeq" id="WP_185535077.1">
    <property type="nucleotide sequence ID" value="NZ_JAARXI010000002.1"/>
</dbReference>
<dbReference type="Proteomes" id="UP000529446">
    <property type="component" value="Unassembled WGS sequence"/>
</dbReference>
<dbReference type="AlphaFoldDB" id="A0A7X0YKU6"/>
<evidence type="ECO:0000313" key="2">
    <source>
        <dbReference type="Proteomes" id="UP000529446"/>
    </source>
</evidence>
<accession>A0A7X0YKU6</accession>
<dbReference type="EMBL" id="JAARXI010000002">
    <property type="protein sequence ID" value="MBC2115668.1"/>
    <property type="molecule type" value="Genomic_DNA"/>
</dbReference>
<protein>
    <submittedName>
        <fullName evidence="1">Uncharacterized protein</fullName>
    </submittedName>
</protein>
<gene>
    <name evidence="1" type="ORF">HCB06_03465</name>
</gene>
<sequence>MEVGNKFKGFNLSSTEKHNGLKDVSKLMKRFYIDAEEQECFLMTIRAAIKRAWLCEVHVFRQFEKYRFKLLHFEDELMYANQGEIVDCRLTPLRLIEATQEVEFIDLDGYIRIIEFRNIMKIEFV</sequence>